<dbReference type="Proteomes" id="UP000824782">
    <property type="component" value="Unassembled WGS sequence"/>
</dbReference>
<evidence type="ECO:0000313" key="5">
    <source>
        <dbReference type="EMBL" id="KAG8596381.1"/>
    </source>
</evidence>
<comment type="caution">
    <text evidence="5">The sequence shown here is derived from an EMBL/GenBank/DDBJ whole genome shotgun (WGS) entry which is preliminary data.</text>
</comment>
<feature type="domain" description="Ig-like" evidence="4">
    <location>
        <begin position="413"/>
        <end position="482"/>
    </location>
</feature>
<dbReference type="InterPro" id="IPR036179">
    <property type="entry name" value="Ig-like_dom_sf"/>
</dbReference>
<feature type="domain" description="Ig-like" evidence="4">
    <location>
        <begin position="604"/>
        <end position="673"/>
    </location>
</feature>
<dbReference type="PANTHER" id="PTHR11481:SF60">
    <property type="entry name" value="IG-LIKE DOMAIN-CONTAINING PROTEIN"/>
    <property type="match status" value="1"/>
</dbReference>
<evidence type="ECO:0000313" key="6">
    <source>
        <dbReference type="Proteomes" id="UP000824782"/>
    </source>
</evidence>
<keyword evidence="2" id="KW-1015">Disulfide bond</keyword>
<dbReference type="SUPFAM" id="SSF48726">
    <property type="entry name" value="Immunoglobulin"/>
    <property type="match status" value="8"/>
</dbReference>
<dbReference type="GO" id="GO:0004888">
    <property type="term" value="F:transmembrane signaling receptor activity"/>
    <property type="evidence" value="ECO:0007669"/>
    <property type="project" value="TreeGrafter"/>
</dbReference>
<gene>
    <name evidence="5" type="ORF">GDO81_001876</name>
</gene>
<dbReference type="SMART" id="SM00409">
    <property type="entry name" value="IG"/>
    <property type="match status" value="6"/>
</dbReference>
<accession>A0AAV7DGQ7</accession>
<dbReference type="PROSITE" id="PS50835">
    <property type="entry name" value="IG_LIKE"/>
    <property type="match status" value="4"/>
</dbReference>
<proteinExistence type="predicted"/>
<dbReference type="InterPro" id="IPR003599">
    <property type="entry name" value="Ig_sub"/>
</dbReference>
<evidence type="ECO:0000256" key="2">
    <source>
        <dbReference type="ARBA" id="ARBA00023157"/>
    </source>
</evidence>
<dbReference type="EMBL" id="WNYA01000001">
    <property type="protein sequence ID" value="KAG8596381.1"/>
    <property type="molecule type" value="Genomic_DNA"/>
</dbReference>
<feature type="signal peptide" evidence="3">
    <location>
        <begin position="1"/>
        <end position="22"/>
    </location>
</feature>
<evidence type="ECO:0000256" key="3">
    <source>
        <dbReference type="SAM" id="SignalP"/>
    </source>
</evidence>
<dbReference type="AlphaFoldDB" id="A0AAV7DGQ7"/>
<dbReference type="Gene3D" id="2.60.40.10">
    <property type="entry name" value="Immunoglobulins"/>
    <property type="match status" value="8"/>
</dbReference>
<dbReference type="InterPro" id="IPR013783">
    <property type="entry name" value="Ig-like_fold"/>
</dbReference>
<feature type="domain" description="Ig-like" evidence="4">
    <location>
        <begin position="217"/>
        <end position="304"/>
    </location>
</feature>
<dbReference type="Pfam" id="PF13895">
    <property type="entry name" value="Ig_2"/>
    <property type="match status" value="6"/>
</dbReference>
<keyword evidence="6" id="KW-1185">Reference proteome</keyword>
<dbReference type="GO" id="GO:0006955">
    <property type="term" value="P:immune response"/>
    <property type="evidence" value="ECO:0007669"/>
    <property type="project" value="TreeGrafter"/>
</dbReference>
<dbReference type="GO" id="GO:0009897">
    <property type="term" value="C:external side of plasma membrane"/>
    <property type="evidence" value="ECO:0007669"/>
    <property type="project" value="TreeGrafter"/>
</dbReference>
<evidence type="ECO:0000256" key="1">
    <source>
        <dbReference type="ARBA" id="ARBA00022729"/>
    </source>
</evidence>
<name>A0AAV7DGQ7_ENGPU</name>
<feature type="chain" id="PRO_5043608294" description="Ig-like domain-containing protein" evidence="3">
    <location>
        <begin position="23"/>
        <end position="899"/>
    </location>
</feature>
<dbReference type="PANTHER" id="PTHR11481">
    <property type="entry name" value="IMMUNOGLOBULIN FC RECEPTOR"/>
    <property type="match status" value="1"/>
</dbReference>
<protein>
    <recommendedName>
        <fullName evidence="4">Ig-like domain-containing protein</fullName>
    </recommendedName>
</protein>
<dbReference type="InterPro" id="IPR050488">
    <property type="entry name" value="Ig_Fc_receptor"/>
</dbReference>
<keyword evidence="1 3" id="KW-0732">Signal</keyword>
<reference evidence="5" key="1">
    <citation type="thesis" date="2020" institute="ProQuest LLC" country="789 East Eisenhower Parkway, Ann Arbor, MI, USA">
        <title>Comparative Genomics and Chromosome Evolution.</title>
        <authorList>
            <person name="Mudd A.B."/>
        </authorList>
    </citation>
    <scope>NUCLEOTIDE SEQUENCE</scope>
    <source>
        <strain evidence="5">237g6f4</strain>
        <tissue evidence="5">Blood</tissue>
    </source>
</reference>
<evidence type="ECO:0000259" key="4">
    <source>
        <dbReference type="PROSITE" id="PS50835"/>
    </source>
</evidence>
<feature type="domain" description="Ig-like" evidence="4">
    <location>
        <begin position="510"/>
        <end position="594"/>
    </location>
</feature>
<dbReference type="GO" id="GO:0007166">
    <property type="term" value="P:cell surface receptor signaling pathway"/>
    <property type="evidence" value="ECO:0007669"/>
    <property type="project" value="TreeGrafter"/>
</dbReference>
<dbReference type="InterPro" id="IPR007110">
    <property type="entry name" value="Ig-like_dom"/>
</dbReference>
<organism evidence="5 6">
    <name type="scientific">Engystomops pustulosus</name>
    <name type="common">Tungara frog</name>
    <name type="synonym">Physalaemus pustulosus</name>
    <dbReference type="NCBI Taxonomy" id="76066"/>
    <lineage>
        <taxon>Eukaryota</taxon>
        <taxon>Metazoa</taxon>
        <taxon>Chordata</taxon>
        <taxon>Craniata</taxon>
        <taxon>Vertebrata</taxon>
        <taxon>Euteleostomi</taxon>
        <taxon>Amphibia</taxon>
        <taxon>Batrachia</taxon>
        <taxon>Anura</taxon>
        <taxon>Neobatrachia</taxon>
        <taxon>Hyloidea</taxon>
        <taxon>Leptodactylidae</taxon>
        <taxon>Leiuperinae</taxon>
        <taxon>Engystomops</taxon>
    </lineage>
</organism>
<sequence>MIMIRMITSGLLLFLQFTFTSGLPYLQAVPNLTIYVPNDVITLVCCSQYPITHQIDFYKKDAVIYSIENDKNCVTYKFTITAKQDIGPYYCAYQTLENGTDVPSNMSNGITFQFADIPLPPNIMLVPTFSVYTTKEHMSLTCSPPDGTEAYGIQIYREDKIIHENVSLNNMYKIYAADKEAPGTYYCKYWIEKNGRNISSSPSERVTVNVTSAPLAPSLSLSSQHSVYIKGENVTLTCSIPLGFTVTEVKFYRNEQLLLTSNVQKRNTFVVATLEVTTPDTFTCQYIAEVSGRTIASGSSNEVTIITAEPPPVPSFALEPSQPVYITGEEVSVICSIPYNIEGDLKSVKFYRSGKSIYIEEACNKKCQYPLSNPTKLSNGNYFCGYFMLIQGRELSAYSQSVQITFIDIPKTPSITVTPMLPVYLVGESLNITCSLPKKSTVISIQYFIDNHEIYKPKEPKTMSSYVIPKLSLENKGSYTCQYWLNYSGRHISSHSSPFLITVEETPYPPSIDLSPVLPVYTSGESISIKCVPPNGFDVLHIQYFKDDKEFHKSLENSYVISSLSHAERGTYSCGYMSNRYGRQIFSKKSQSISITVVDIPQAPSIILNPKEPVYIKGENVSLTCSLPEDSTVTTIQFFKGDQEIHISEMPTIMSSYNISNLSQWHAGSYKCQYWVITSGRNILSHASLPVSITVEDPSSTPFLRLTPNMEIYVVGETLVLTCYGFGNVRYHIYKDGQLLKNDLSYQIPSLQLYHNGNYTCNYTYAIKERQIKSPESSTVNIHVIDPWPAPTLTLEGSIVKVEAGFRVTLNCSAPDDDLLRTFYYFNPVKENDVTNLTASSASLEFNLGQINHISYVCEYEQELRGRKIRSKRSQVLSLQLSGTVCLPFTMKICARVPL</sequence>